<dbReference type="GO" id="GO:0005886">
    <property type="term" value="C:plasma membrane"/>
    <property type="evidence" value="ECO:0007669"/>
    <property type="project" value="UniProtKB-SubCell"/>
</dbReference>
<keyword evidence="5 7" id="KW-1133">Transmembrane helix</keyword>
<dbReference type="EMBL" id="CP163431">
    <property type="protein sequence ID" value="XDQ03322.1"/>
    <property type="molecule type" value="Genomic_DNA"/>
</dbReference>
<gene>
    <name evidence="8" type="ORF">AB5J58_25620</name>
</gene>
<evidence type="ECO:0000256" key="3">
    <source>
        <dbReference type="ARBA" id="ARBA00022679"/>
    </source>
</evidence>
<reference evidence="8" key="1">
    <citation type="submission" date="2024-07" db="EMBL/GenBank/DDBJ databases">
        <authorList>
            <person name="Yu S.T."/>
        </authorList>
    </citation>
    <scope>NUCLEOTIDE SEQUENCE</scope>
    <source>
        <strain evidence="8">R08</strain>
    </source>
</reference>
<organism evidence="8">
    <name type="scientific">Streptomyces sp. R08</name>
    <dbReference type="NCBI Taxonomy" id="3238624"/>
    <lineage>
        <taxon>Bacteria</taxon>
        <taxon>Bacillati</taxon>
        <taxon>Actinomycetota</taxon>
        <taxon>Actinomycetes</taxon>
        <taxon>Kitasatosporales</taxon>
        <taxon>Streptomycetaceae</taxon>
        <taxon>Streptomyces</taxon>
    </lineage>
</organism>
<feature type="transmembrane region" description="Helical" evidence="7">
    <location>
        <begin position="143"/>
        <end position="162"/>
    </location>
</feature>
<dbReference type="AlphaFoldDB" id="A0AB39MBL6"/>
<dbReference type="GO" id="GO:0009103">
    <property type="term" value="P:lipopolysaccharide biosynthetic process"/>
    <property type="evidence" value="ECO:0007669"/>
    <property type="project" value="TreeGrafter"/>
</dbReference>
<evidence type="ECO:0000256" key="1">
    <source>
        <dbReference type="ARBA" id="ARBA00004651"/>
    </source>
</evidence>
<keyword evidence="2" id="KW-1003">Cell membrane</keyword>
<dbReference type="PANTHER" id="PTHR22926:SF3">
    <property type="entry name" value="UNDECAPRENYL-PHOSPHATE ALPHA-N-ACETYLGLUCOSAMINYL 1-PHOSPHATE TRANSFERASE"/>
    <property type="match status" value="1"/>
</dbReference>
<feature type="transmembrane region" description="Helical" evidence="7">
    <location>
        <begin position="98"/>
        <end position="131"/>
    </location>
</feature>
<keyword evidence="6 7" id="KW-0472">Membrane</keyword>
<protein>
    <submittedName>
        <fullName evidence="8">MraY family glycosyltransferase</fullName>
        <ecNumber evidence="8">2.7.8.-</ecNumber>
    </submittedName>
</protein>
<evidence type="ECO:0000256" key="5">
    <source>
        <dbReference type="ARBA" id="ARBA00022989"/>
    </source>
</evidence>
<feature type="transmembrane region" description="Helical" evidence="7">
    <location>
        <begin position="72"/>
        <end position="92"/>
    </location>
</feature>
<proteinExistence type="predicted"/>
<evidence type="ECO:0000256" key="2">
    <source>
        <dbReference type="ARBA" id="ARBA00022475"/>
    </source>
</evidence>
<evidence type="ECO:0000313" key="8">
    <source>
        <dbReference type="EMBL" id="XDQ03322.1"/>
    </source>
</evidence>
<accession>A0AB39MBL6</accession>
<dbReference type="GO" id="GO:0044038">
    <property type="term" value="P:cell wall macromolecule biosynthetic process"/>
    <property type="evidence" value="ECO:0007669"/>
    <property type="project" value="TreeGrafter"/>
</dbReference>
<dbReference type="EC" id="2.7.8.-" evidence="8"/>
<evidence type="ECO:0000256" key="6">
    <source>
        <dbReference type="ARBA" id="ARBA00023136"/>
    </source>
</evidence>
<feature type="transmembrane region" description="Helical" evidence="7">
    <location>
        <begin position="224"/>
        <end position="243"/>
    </location>
</feature>
<comment type="subcellular location">
    <subcellularLocation>
        <location evidence="1">Cell membrane</location>
        <topology evidence="1">Multi-pass membrane protein</topology>
    </subcellularLocation>
</comment>
<dbReference type="CDD" id="cd06853">
    <property type="entry name" value="GT_WecA_like"/>
    <property type="match status" value="1"/>
</dbReference>
<dbReference type="RefSeq" id="WP_369189260.1">
    <property type="nucleotide sequence ID" value="NZ_CP163431.1"/>
</dbReference>
<feature type="transmembrane region" description="Helical" evidence="7">
    <location>
        <begin position="272"/>
        <end position="295"/>
    </location>
</feature>
<evidence type="ECO:0000256" key="7">
    <source>
        <dbReference type="SAM" id="Phobius"/>
    </source>
</evidence>
<dbReference type="GO" id="GO:0071555">
    <property type="term" value="P:cell wall organization"/>
    <property type="evidence" value="ECO:0007669"/>
    <property type="project" value="TreeGrafter"/>
</dbReference>
<keyword evidence="3 8" id="KW-0808">Transferase</keyword>
<name>A0AB39MBL6_9ACTN</name>
<feature type="transmembrane region" description="Helical" evidence="7">
    <location>
        <begin position="301"/>
        <end position="322"/>
    </location>
</feature>
<keyword evidence="4 7" id="KW-0812">Transmembrane</keyword>
<dbReference type="GO" id="GO:0016780">
    <property type="term" value="F:phosphotransferase activity, for other substituted phosphate groups"/>
    <property type="evidence" value="ECO:0007669"/>
    <property type="project" value="InterPro"/>
</dbReference>
<dbReference type="PANTHER" id="PTHR22926">
    <property type="entry name" value="PHOSPHO-N-ACETYLMURAMOYL-PENTAPEPTIDE-TRANSFERASE"/>
    <property type="match status" value="1"/>
</dbReference>
<sequence length="340" mass="34137">MLYGILAATTALLLSALLAALLRVPALKAGLVDRRRRTRPVPLLGGLAVALAVSAVTWVCDRTGLAPLGDGVDGLLAAGAAVAGLGLVADVWRLKTRFLVLGTAVAAACVVPYGEIGVPGGVLAVAWIVFVAGAFKGLDHADGLAGTIGVVTAFGVGACAAMEVMDGLAVLLSVLAAALTGFLMHNWHPARIALGACGSLFTGFLLASAAVLTQAGRGPGDGAGVLFALTAVASADAVLVLLSRRLAGRALLRGGPDHLAHRLRRLGLTPQGAVVLVAIGGFSGVLVGVLVHNGWVDGSAVMWVVGGALVVVFGLLKVSVYGGRRAASTQVRAQLRVRNG</sequence>
<dbReference type="InterPro" id="IPR000715">
    <property type="entry name" value="Glycosyl_transferase_4"/>
</dbReference>
<dbReference type="Pfam" id="PF00953">
    <property type="entry name" value="Glycos_transf_4"/>
    <property type="match status" value="1"/>
</dbReference>
<evidence type="ECO:0000256" key="4">
    <source>
        <dbReference type="ARBA" id="ARBA00022692"/>
    </source>
</evidence>
<feature type="transmembrane region" description="Helical" evidence="7">
    <location>
        <begin position="192"/>
        <end position="212"/>
    </location>
</feature>
<feature type="transmembrane region" description="Helical" evidence="7">
    <location>
        <begin position="42"/>
        <end position="60"/>
    </location>
</feature>